<organism evidence="3">
    <name type="scientific">freshwater metagenome</name>
    <dbReference type="NCBI Taxonomy" id="449393"/>
    <lineage>
        <taxon>unclassified sequences</taxon>
        <taxon>metagenomes</taxon>
        <taxon>ecological metagenomes</taxon>
    </lineage>
</organism>
<evidence type="ECO:0000259" key="2">
    <source>
        <dbReference type="Pfam" id="PF13439"/>
    </source>
</evidence>
<proteinExistence type="predicted"/>
<feature type="domain" description="Glycosyl transferase family 1" evidence="1">
    <location>
        <begin position="182"/>
        <end position="354"/>
    </location>
</feature>
<dbReference type="Pfam" id="PF00534">
    <property type="entry name" value="Glycos_transf_1"/>
    <property type="match status" value="1"/>
</dbReference>
<evidence type="ECO:0000259" key="1">
    <source>
        <dbReference type="Pfam" id="PF00534"/>
    </source>
</evidence>
<name>A0A6J7DGZ3_9ZZZZ</name>
<dbReference type="InterPro" id="IPR050194">
    <property type="entry name" value="Glycosyltransferase_grp1"/>
</dbReference>
<reference evidence="3" key="1">
    <citation type="submission" date="2020-05" db="EMBL/GenBank/DDBJ databases">
        <authorList>
            <person name="Chiriac C."/>
            <person name="Salcher M."/>
            <person name="Ghai R."/>
            <person name="Kavagutti S V."/>
        </authorList>
    </citation>
    <scope>NUCLEOTIDE SEQUENCE</scope>
</reference>
<gene>
    <name evidence="3" type="ORF">UFOPK3381_00683</name>
</gene>
<dbReference type="PANTHER" id="PTHR45947">
    <property type="entry name" value="SULFOQUINOVOSYL TRANSFERASE SQD2"/>
    <property type="match status" value="1"/>
</dbReference>
<accession>A0A6J7DGZ3</accession>
<protein>
    <submittedName>
        <fullName evidence="3">Unannotated protein</fullName>
    </submittedName>
</protein>
<dbReference type="Pfam" id="PF13439">
    <property type="entry name" value="Glyco_transf_4"/>
    <property type="match status" value="1"/>
</dbReference>
<dbReference type="AlphaFoldDB" id="A0A6J7DGZ3"/>
<dbReference type="InterPro" id="IPR001296">
    <property type="entry name" value="Glyco_trans_1"/>
</dbReference>
<dbReference type="InterPro" id="IPR028098">
    <property type="entry name" value="Glyco_trans_4-like_N"/>
</dbReference>
<dbReference type="PANTHER" id="PTHR45947:SF3">
    <property type="entry name" value="SULFOQUINOVOSYL TRANSFERASE SQD2"/>
    <property type="match status" value="1"/>
</dbReference>
<dbReference type="Gene3D" id="3.40.50.2000">
    <property type="entry name" value="Glycogen Phosphorylase B"/>
    <property type="match status" value="2"/>
</dbReference>
<sequence>MPTHLLVTNDYLPKTGGIQVYLHELWRRLPADRAIVLTATSDPRAKEFDATSEVVVERVRQSLLFFPTPRVFWQIREAVKRHDPDMVILDPAWPLGLLGPFLGRPFGVILHGAEVTIPGRLPILASTLRFVLCRAAVAVSAGSYPEAEALRNAKERLAPIVQVPPGVDTERFVPQPPETHAAIRRELGLDEESFLVASYSRLVPRKGMDVLIRAAALIKDEIPNLEIAIGGSGRDRERLERLAETLDAPVVFLGRVSDEALPGWLAASDLMVMACRSRWFGLEQEGFGIVFVEAAACGIPVVAGRSGGSHDAVVEGETGVIIDNPNDAQAVADAILALHRDPELRRRMGRAGRRHAVEVFDWRVLANDLDEGLARHGG</sequence>
<dbReference type="CDD" id="cd03801">
    <property type="entry name" value="GT4_PimA-like"/>
    <property type="match status" value="1"/>
</dbReference>
<dbReference type="GO" id="GO:0016758">
    <property type="term" value="F:hexosyltransferase activity"/>
    <property type="evidence" value="ECO:0007669"/>
    <property type="project" value="TreeGrafter"/>
</dbReference>
<dbReference type="EMBL" id="CAFBLN010000021">
    <property type="protein sequence ID" value="CAB4868870.1"/>
    <property type="molecule type" value="Genomic_DNA"/>
</dbReference>
<evidence type="ECO:0000313" key="3">
    <source>
        <dbReference type="EMBL" id="CAB4868870.1"/>
    </source>
</evidence>
<feature type="domain" description="Glycosyltransferase subfamily 4-like N-terminal" evidence="2">
    <location>
        <begin position="16"/>
        <end position="171"/>
    </location>
</feature>
<dbReference type="SUPFAM" id="SSF53756">
    <property type="entry name" value="UDP-Glycosyltransferase/glycogen phosphorylase"/>
    <property type="match status" value="1"/>
</dbReference>